<evidence type="ECO:0000256" key="15">
    <source>
        <dbReference type="ARBA" id="ARBA00030648"/>
    </source>
</evidence>
<keyword evidence="10" id="KW-1133">Transmembrane helix</keyword>
<evidence type="ECO:0000256" key="1">
    <source>
        <dbReference type="ARBA" id="ARBA00004447"/>
    </source>
</evidence>
<dbReference type="EC" id="2.4.1.68" evidence="3"/>
<evidence type="ECO:0000256" key="10">
    <source>
        <dbReference type="ARBA" id="ARBA00022989"/>
    </source>
</evidence>
<evidence type="ECO:0000256" key="9">
    <source>
        <dbReference type="ARBA" id="ARBA00022968"/>
    </source>
</evidence>
<evidence type="ECO:0000256" key="11">
    <source>
        <dbReference type="ARBA" id="ARBA00023034"/>
    </source>
</evidence>
<dbReference type="PROSITE" id="PS50002">
    <property type="entry name" value="SH3"/>
    <property type="match status" value="1"/>
</dbReference>
<comment type="subcellular location">
    <subcellularLocation>
        <location evidence="1">Golgi apparatus</location>
        <location evidence="1">Golgi stack membrane</location>
        <topology evidence="1">Single-pass type II membrane protein</topology>
    </subcellularLocation>
</comment>
<evidence type="ECO:0000259" key="22">
    <source>
        <dbReference type="PROSITE" id="PS51659"/>
    </source>
</evidence>
<dbReference type="InterPro" id="IPR027350">
    <property type="entry name" value="GT23_dom"/>
</dbReference>
<dbReference type="SMART" id="SM00326">
    <property type="entry name" value="SH3"/>
    <property type="match status" value="1"/>
</dbReference>
<evidence type="ECO:0000313" key="23">
    <source>
        <dbReference type="Proteomes" id="UP000887566"/>
    </source>
</evidence>
<evidence type="ECO:0000256" key="7">
    <source>
        <dbReference type="ARBA" id="ARBA00022679"/>
    </source>
</evidence>
<dbReference type="Gene3D" id="2.30.30.40">
    <property type="entry name" value="SH3 Domains"/>
    <property type="match status" value="1"/>
</dbReference>
<keyword evidence="13" id="KW-1015">Disulfide bond</keyword>
<evidence type="ECO:0000256" key="6">
    <source>
        <dbReference type="ARBA" id="ARBA00022676"/>
    </source>
</evidence>
<dbReference type="InterPro" id="IPR035653">
    <property type="entry name" value="Fut8_SH3"/>
</dbReference>
<dbReference type="PANTHER" id="PTHR13132">
    <property type="entry name" value="ALPHA- 1,6 -FUCOSYLTRANSFERASE"/>
    <property type="match status" value="1"/>
</dbReference>
<comment type="pathway">
    <text evidence="2">Protein modification; protein glycosylation.</text>
</comment>
<dbReference type="AlphaFoldDB" id="A0A914XG14"/>
<dbReference type="CDD" id="cd11300">
    <property type="entry name" value="Fut8_like"/>
    <property type="match status" value="1"/>
</dbReference>
<dbReference type="PANTHER" id="PTHR13132:SF29">
    <property type="entry name" value="ALPHA-(1,6)-FUCOSYLTRANSFERASE"/>
    <property type="match status" value="1"/>
</dbReference>
<dbReference type="InterPro" id="IPR036028">
    <property type="entry name" value="SH3-like_dom_sf"/>
</dbReference>
<comment type="similarity">
    <text evidence="19">Belongs to the glycosyltransferase 23 family.</text>
</comment>
<keyword evidence="5 18" id="KW-0728">SH3 domain</keyword>
<dbReference type="Proteomes" id="UP000887566">
    <property type="component" value="Unplaced"/>
</dbReference>
<evidence type="ECO:0000256" key="19">
    <source>
        <dbReference type="PROSITE-ProRule" id="PRU00992"/>
    </source>
</evidence>
<sequence>MAAFSALGKLTILALAVWILLLVYISGVLVKMQTTPSGGSEGSGVAAEALQRIDQATKDIERLRKQNEDLKRLLVESSRNVADNLAADKDPSKHDSLLGHPKNIPRLGEKPTDILGKIQPAGAVYQVAHLSPQHDQLRRKVENGVLELFFHYSSQLRHLTKTARDAGPQNVPETEKAFKNAIDSASAHFYALMADAQKLGEVDGAGTLRDRRLQNLTNLMQKRIKALQNPPDCANARKLLCNLNKGCGFGCQLHHVAYCFVIAYGTERTLILQNDGREWRYSSQGWTAAFLPVSDSCFDGPASANPWISIEGNKNHQVVSLPIVDGLSGRPPYLPQSFPKDLADDLVHLHGDPPAWFIGQFVSYLMRSSPKLEKWLGEAESRIRFGEDPIVGLQVRRTDKVGTEAAFHAVDEYIAWVEHWFAIESLKQGKQLKKRIFIATDDPKVVVEAKEKYKDYEIFADPSIATSAQMSSRYSDDSLFGVITDIRMLSKCDYLVCTFSSQVCRLAYELMQVDRGDAASWFHSLDDIYYYGGQQGHEQEVIISHTPSNEREIELRVGDVVGVAGNHWDGFSKGRNSRTGQVGLYPSYKVKEKWRIVDFPSYPNVKV</sequence>
<evidence type="ECO:0000256" key="2">
    <source>
        <dbReference type="ARBA" id="ARBA00004922"/>
    </source>
</evidence>
<feature type="domain" description="SH3" evidence="21">
    <location>
        <begin position="534"/>
        <end position="595"/>
    </location>
</feature>
<evidence type="ECO:0000256" key="18">
    <source>
        <dbReference type="PROSITE-ProRule" id="PRU00192"/>
    </source>
</evidence>
<evidence type="ECO:0000256" key="17">
    <source>
        <dbReference type="ARBA" id="ARBA00093238"/>
    </source>
</evidence>
<dbReference type="InterPro" id="IPR001452">
    <property type="entry name" value="SH3_domain"/>
</dbReference>
<keyword evidence="8" id="KW-0812">Transmembrane</keyword>
<dbReference type="SUPFAM" id="SSF50044">
    <property type="entry name" value="SH3-domain"/>
    <property type="match status" value="1"/>
</dbReference>
<evidence type="ECO:0000256" key="13">
    <source>
        <dbReference type="ARBA" id="ARBA00023157"/>
    </source>
</evidence>
<evidence type="ECO:0000256" key="4">
    <source>
        <dbReference type="ARBA" id="ARBA00018201"/>
    </source>
</evidence>
<dbReference type="GO" id="GO:0006487">
    <property type="term" value="P:protein N-linked glycosylation"/>
    <property type="evidence" value="ECO:0007669"/>
    <property type="project" value="TreeGrafter"/>
</dbReference>
<feature type="coiled-coil region" evidence="20">
    <location>
        <begin position="46"/>
        <end position="80"/>
    </location>
</feature>
<accession>A0A914XG14</accession>
<comment type="catalytic activity">
    <reaction evidence="17">
        <text>N(4)-{beta-D-GlcNAc-(1-&gt;2)-alpha-D-Man-(1-&gt;3)-[beta-D-GlcNAc-(1-&gt;2)-alpha-D-Man-(1-&gt;6)]-beta-D-Man-(1-&gt;4)-beta-D-GlcNAc-(1-&gt;4)-beta-D-GlcNAc}-L-asparaginyl-[protein] + GDP-beta-L-fucose = an N(4)-{beta-D-GlcNAc-(1-&gt;2)-alpha-D-Man-(1-&gt;3)-[beta-D-GlcNAc-(1-&gt;2)-alpha-D-Man-(1-&gt;6)]-beta-D-Man-(1-&gt;4)-beta-D-GlcNAc-(1-&gt;4)-[alpha-L-Fuc-(1-&gt;6)]-beta-D-GlcNAc}-L-asparaginyl-[protein] + GDP + H(+)</text>
        <dbReference type="Rhea" id="RHEA:12985"/>
        <dbReference type="Rhea" id="RHEA-COMP:13526"/>
        <dbReference type="Rhea" id="RHEA-COMP:13532"/>
        <dbReference type="ChEBI" id="CHEBI:15378"/>
        <dbReference type="ChEBI" id="CHEBI:57273"/>
        <dbReference type="ChEBI" id="CHEBI:58189"/>
        <dbReference type="ChEBI" id="CHEBI:60651"/>
        <dbReference type="ChEBI" id="CHEBI:137207"/>
        <dbReference type="EC" id="2.4.1.68"/>
    </reaction>
</comment>
<dbReference type="WBParaSite" id="PSAMB.scaffold840size40493.g9104.t1">
    <property type="protein sequence ID" value="PSAMB.scaffold840size40493.g9104.t1"/>
    <property type="gene ID" value="PSAMB.scaffold840size40493.g9104"/>
</dbReference>
<evidence type="ECO:0000256" key="16">
    <source>
        <dbReference type="ARBA" id="ARBA00032208"/>
    </source>
</evidence>
<keyword evidence="6 19" id="KW-0328">Glycosyltransferase</keyword>
<feature type="region of interest" description="Important for donor substrate binding" evidence="19">
    <location>
        <begin position="396"/>
        <end position="397"/>
    </location>
</feature>
<reference evidence="24" key="1">
    <citation type="submission" date="2022-11" db="UniProtKB">
        <authorList>
            <consortium name="WormBaseParasite"/>
        </authorList>
    </citation>
    <scope>IDENTIFICATION</scope>
</reference>
<dbReference type="PROSITE" id="PS51659">
    <property type="entry name" value="GT23"/>
    <property type="match status" value="1"/>
</dbReference>
<evidence type="ECO:0000256" key="20">
    <source>
        <dbReference type="SAM" id="Coils"/>
    </source>
</evidence>
<keyword evidence="23" id="KW-1185">Reference proteome</keyword>
<evidence type="ECO:0000256" key="12">
    <source>
        <dbReference type="ARBA" id="ARBA00023136"/>
    </source>
</evidence>
<dbReference type="InterPro" id="IPR045573">
    <property type="entry name" value="Fut8_N_cat"/>
</dbReference>
<protein>
    <recommendedName>
        <fullName evidence="4">Alpha-(1,6)-fucosyltransferase</fullName>
        <ecNumber evidence="3">2.4.1.68</ecNumber>
    </recommendedName>
    <alternativeName>
        <fullName evidence="14">GDP-L-Fuc:N-acetyl-beta-D-glucosaminide alpha1,6-fucosyltransferase</fullName>
    </alternativeName>
    <alternativeName>
        <fullName evidence="16">GDP-fucose--glycoprotein fucosyltransferase</fullName>
    </alternativeName>
    <alternativeName>
        <fullName evidence="15">Glycoprotein 6-alpha-L-fucosyltransferase</fullName>
    </alternativeName>
</protein>
<name>A0A914XG14_9BILA</name>
<dbReference type="Pfam" id="PF14604">
    <property type="entry name" value="SH3_9"/>
    <property type="match status" value="1"/>
</dbReference>
<dbReference type="CDD" id="cd11792">
    <property type="entry name" value="SH3_Fut8"/>
    <property type="match status" value="1"/>
</dbReference>
<evidence type="ECO:0000256" key="14">
    <source>
        <dbReference type="ARBA" id="ARBA00030434"/>
    </source>
</evidence>
<dbReference type="FunFam" id="3.40.50.11350:FF:000001">
    <property type="entry name" value="Alpha-(1,6)-fucosyltransferase"/>
    <property type="match status" value="1"/>
</dbReference>
<evidence type="ECO:0000313" key="24">
    <source>
        <dbReference type="WBParaSite" id="PSAMB.scaffold840size40493.g9104.t1"/>
    </source>
</evidence>
<dbReference type="GO" id="GO:0032580">
    <property type="term" value="C:Golgi cisterna membrane"/>
    <property type="evidence" value="ECO:0007669"/>
    <property type="project" value="UniProtKB-SubCell"/>
</dbReference>
<dbReference type="Gene3D" id="1.10.287.1060">
    <property type="entry name" value="ESAT-6-like"/>
    <property type="match status" value="1"/>
</dbReference>
<keyword evidence="7 19" id="KW-0808">Transferase</keyword>
<keyword evidence="12" id="KW-0472">Membrane</keyword>
<feature type="domain" description="GT23" evidence="22">
    <location>
        <begin position="235"/>
        <end position="525"/>
    </location>
</feature>
<keyword evidence="11" id="KW-0333">Golgi apparatus</keyword>
<evidence type="ECO:0000256" key="3">
    <source>
        <dbReference type="ARBA" id="ARBA00012660"/>
    </source>
</evidence>
<evidence type="ECO:0000259" key="21">
    <source>
        <dbReference type="PROSITE" id="PS50002"/>
    </source>
</evidence>
<organism evidence="23 24">
    <name type="scientific">Plectus sambesii</name>
    <dbReference type="NCBI Taxonomy" id="2011161"/>
    <lineage>
        <taxon>Eukaryota</taxon>
        <taxon>Metazoa</taxon>
        <taxon>Ecdysozoa</taxon>
        <taxon>Nematoda</taxon>
        <taxon>Chromadorea</taxon>
        <taxon>Plectida</taxon>
        <taxon>Plectina</taxon>
        <taxon>Plectoidea</taxon>
        <taxon>Plectidae</taxon>
        <taxon>Plectus</taxon>
    </lineage>
</organism>
<dbReference type="GO" id="GO:0008424">
    <property type="term" value="F:glycoprotein 6-alpha-L-fucosyltransferase activity"/>
    <property type="evidence" value="ECO:0007669"/>
    <property type="project" value="UniProtKB-EC"/>
</dbReference>
<keyword evidence="20" id="KW-0175">Coiled coil</keyword>
<dbReference type="FunFam" id="2.30.30.40:FF:000070">
    <property type="entry name" value="Alpha-(1,6)-fucosyltransferase"/>
    <property type="match status" value="1"/>
</dbReference>
<dbReference type="Pfam" id="PF19745">
    <property type="entry name" value="FUT8_N_cat"/>
    <property type="match status" value="1"/>
</dbReference>
<evidence type="ECO:0000256" key="8">
    <source>
        <dbReference type="ARBA" id="ARBA00022692"/>
    </source>
</evidence>
<dbReference type="Gene3D" id="3.40.50.11350">
    <property type="match status" value="1"/>
</dbReference>
<proteinExistence type="inferred from homology"/>
<evidence type="ECO:0000256" key="5">
    <source>
        <dbReference type="ARBA" id="ARBA00022443"/>
    </source>
</evidence>
<keyword evidence="9" id="KW-0735">Signal-anchor</keyword>